<dbReference type="GO" id="GO:0007165">
    <property type="term" value="P:signal transduction"/>
    <property type="evidence" value="ECO:0007669"/>
    <property type="project" value="TreeGrafter"/>
</dbReference>
<dbReference type="Proteomes" id="UP001165190">
    <property type="component" value="Unassembled WGS sequence"/>
</dbReference>
<dbReference type="PANTHER" id="PTHR48011:SF51">
    <property type="entry name" value="PROTEIN KINASE SUPERFAMILY PROTEIN"/>
    <property type="match status" value="1"/>
</dbReference>
<keyword evidence="2" id="KW-0808">Transferase</keyword>
<dbReference type="PROSITE" id="PS50011">
    <property type="entry name" value="PROTEIN_KINASE_DOM"/>
    <property type="match status" value="1"/>
</dbReference>
<dbReference type="InterPro" id="IPR008271">
    <property type="entry name" value="Ser/Thr_kinase_AS"/>
</dbReference>
<dbReference type="Gene3D" id="1.10.510.10">
    <property type="entry name" value="Transferase(Phosphotransferase) domain 1"/>
    <property type="match status" value="1"/>
</dbReference>
<comment type="caution">
    <text evidence="2">The sequence shown here is derived from an EMBL/GenBank/DDBJ whole genome shotgun (WGS) entry which is preliminary data.</text>
</comment>
<proteinExistence type="predicted"/>
<gene>
    <name evidence="2" type="ORF">HRI_004116400</name>
</gene>
<dbReference type="PANTHER" id="PTHR48011">
    <property type="entry name" value="CCR4-NOT TRANSCRIPTIONAL COMPLEX SUBUNIT CAF120-RELATED"/>
    <property type="match status" value="1"/>
</dbReference>
<organism evidence="2 3">
    <name type="scientific">Hibiscus trionum</name>
    <name type="common">Flower of an hour</name>
    <dbReference type="NCBI Taxonomy" id="183268"/>
    <lineage>
        <taxon>Eukaryota</taxon>
        <taxon>Viridiplantae</taxon>
        <taxon>Streptophyta</taxon>
        <taxon>Embryophyta</taxon>
        <taxon>Tracheophyta</taxon>
        <taxon>Spermatophyta</taxon>
        <taxon>Magnoliopsida</taxon>
        <taxon>eudicotyledons</taxon>
        <taxon>Gunneridae</taxon>
        <taxon>Pentapetalae</taxon>
        <taxon>rosids</taxon>
        <taxon>malvids</taxon>
        <taxon>Malvales</taxon>
        <taxon>Malvaceae</taxon>
        <taxon>Malvoideae</taxon>
        <taxon>Hibiscus</taxon>
    </lineage>
</organism>
<feature type="domain" description="Protein kinase" evidence="1">
    <location>
        <begin position="17"/>
        <end position="278"/>
    </location>
</feature>
<keyword evidence="2" id="KW-0418">Kinase</keyword>
<evidence type="ECO:0000313" key="3">
    <source>
        <dbReference type="Proteomes" id="UP001165190"/>
    </source>
</evidence>
<evidence type="ECO:0000259" key="1">
    <source>
        <dbReference type="PROSITE" id="PS50011"/>
    </source>
</evidence>
<dbReference type="AlphaFoldDB" id="A0A9W7J0L1"/>
<sequence length="280" mass="31394">MEPRPRGPFCIGQNLEFVKVENLGEGTHAVVDLVKITKPVPSPRFLAVKSSPSPSSSLRKEGRILRNFGGCPSIVQCHGEFVTTEYDVEYDNLFLEYVSGGNLLDLIYKYGGKIPEPDVRRYTMMILEGLYFVHKKGYVHCDIKPENILVSPLDESGSRFILKLADFGSAKEPGEQDPNQGCFRGTAPYMSPESVKHGQITTALDIWSLGCVVVEMMTGLHPWESPAEDSATRNACSRDVPHIPQDMSVAGTDFLNKCFHMDPRQRWTVDNLIWHPFVFN</sequence>
<name>A0A9W7J0L1_HIBTR</name>
<dbReference type="SMART" id="SM00220">
    <property type="entry name" value="S_TKc"/>
    <property type="match status" value="1"/>
</dbReference>
<accession>A0A9W7J0L1</accession>
<dbReference type="SUPFAM" id="SSF56112">
    <property type="entry name" value="Protein kinase-like (PK-like)"/>
    <property type="match status" value="1"/>
</dbReference>
<dbReference type="InterPro" id="IPR000719">
    <property type="entry name" value="Prot_kinase_dom"/>
</dbReference>
<dbReference type="InterPro" id="IPR011009">
    <property type="entry name" value="Kinase-like_dom_sf"/>
</dbReference>
<keyword evidence="3" id="KW-1185">Reference proteome</keyword>
<dbReference type="GO" id="GO:0005524">
    <property type="term" value="F:ATP binding"/>
    <property type="evidence" value="ECO:0007669"/>
    <property type="project" value="InterPro"/>
</dbReference>
<dbReference type="OrthoDB" id="952505at2759"/>
<reference evidence="2" key="1">
    <citation type="submission" date="2023-05" db="EMBL/GenBank/DDBJ databases">
        <title>Genome and transcriptome analyses reveal genes involved in the formation of fine ridges on petal epidermal cells in Hibiscus trionum.</title>
        <authorList>
            <person name="Koshimizu S."/>
            <person name="Masuda S."/>
            <person name="Ishii T."/>
            <person name="Shirasu K."/>
            <person name="Hoshino A."/>
            <person name="Arita M."/>
        </authorList>
    </citation>
    <scope>NUCLEOTIDE SEQUENCE</scope>
    <source>
        <strain evidence="2">Hamamatsu line</strain>
    </source>
</reference>
<dbReference type="InterPro" id="IPR052751">
    <property type="entry name" value="Plant_MAPKKK"/>
</dbReference>
<dbReference type="GO" id="GO:0004672">
    <property type="term" value="F:protein kinase activity"/>
    <property type="evidence" value="ECO:0007669"/>
    <property type="project" value="InterPro"/>
</dbReference>
<protein>
    <submittedName>
        <fullName evidence="2">Mitogen-activated protein kinase kinase kinase 21</fullName>
    </submittedName>
</protein>
<dbReference type="PROSITE" id="PS00108">
    <property type="entry name" value="PROTEIN_KINASE_ST"/>
    <property type="match status" value="1"/>
</dbReference>
<dbReference type="Pfam" id="PF00069">
    <property type="entry name" value="Pkinase"/>
    <property type="match status" value="1"/>
</dbReference>
<dbReference type="EMBL" id="BSYR01000040">
    <property type="protein sequence ID" value="GMJ04472.1"/>
    <property type="molecule type" value="Genomic_DNA"/>
</dbReference>
<evidence type="ECO:0000313" key="2">
    <source>
        <dbReference type="EMBL" id="GMJ04472.1"/>
    </source>
</evidence>